<organism evidence="2 3">
    <name type="scientific">Mitosporidium daphniae</name>
    <dbReference type="NCBI Taxonomy" id="1485682"/>
    <lineage>
        <taxon>Eukaryota</taxon>
        <taxon>Fungi</taxon>
        <taxon>Fungi incertae sedis</taxon>
        <taxon>Microsporidia</taxon>
        <taxon>Mitosporidium</taxon>
    </lineage>
</organism>
<dbReference type="RefSeq" id="XP_013239227.1">
    <property type="nucleotide sequence ID" value="XM_013383773.1"/>
</dbReference>
<dbReference type="AlphaFoldDB" id="A0A098VYE1"/>
<reference evidence="2 3" key="1">
    <citation type="submission" date="2014-04" db="EMBL/GenBank/DDBJ databases">
        <title>A new species of microsporidia sheds light on the evolution of extreme parasitism.</title>
        <authorList>
            <person name="Haag K.L."/>
            <person name="James T.Y."/>
            <person name="Larsson R."/>
            <person name="Schaer T.M."/>
            <person name="Refardt D."/>
            <person name="Pombert J.-F."/>
            <person name="Ebert D."/>
        </authorList>
    </citation>
    <scope>NUCLEOTIDE SEQUENCE [LARGE SCALE GENOMIC DNA]</scope>
    <source>
        <strain evidence="2 3">UGP3</strain>
        <tissue evidence="2">Spores</tissue>
    </source>
</reference>
<evidence type="ECO:0000256" key="1">
    <source>
        <dbReference type="SAM" id="MobiDB-lite"/>
    </source>
</evidence>
<evidence type="ECO:0000313" key="3">
    <source>
        <dbReference type="Proteomes" id="UP000029725"/>
    </source>
</evidence>
<dbReference type="Proteomes" id="UP000029725">
    <property type="component" value="Unassembled WGS sequence"/>
</dbReference>
<protein>
    <submittedName>
        <fullName evidence="2">Uncharacterized protein</fullName>
    </submittedName>
</protein>
<gene>
    <name evidence="2" type="ORF">DI09_135p80</name>
</gene>
<evidence type="ECO:0000313" key="2">
    <source>
        <dbReference type="EMBL" id="KGG52791.1"/>
    </source>
</evidence>
<dbReference type="EMBL" id="JMKJ01000039">
    <property type="protein sequence ID" value="KGG52791.1"/>
    <property type="molecule type" value="Genomic_DNA"/>
</dbReference>
<dbReference type="HOGENOM" id="CLU_1865595_0_0_1"/>
<keyword evidence="3" id="KW-1185">Reference proteome</keyword>
<dbReference type="VEuPathDB" id="MicrosporidiaDB:DI09_135p80"/>
<accession>A0A098VYE1</accession>
<name>A0A098VYE1_9MICR</name>
<feature type="region of interest" description="Disordered" evidence="1">
    <location>
        <begin position="1"/>
        <end position="71"/>
    </location>
</feature>
<comment type="caution">
    <text evidence="2">The sequence shown here is derived from an EMBL/GenBank/DDBJ whole genome shotgun (WGS) entry which is preliminary data.</text>
</comment>
<proteinExistence type="predicted"/>
<dbReference type="GeneID" id="25258329"/>
<feature type="compositionally biased region" description="Polar residues" evidence="1">
    <location>
        <begin position="1"/>
        <end position="68"/>
    </location>
</feature>
<sequence length="137" mass="15137">MPPLTRTQSTKSIANIENDYPSNTDSSKSSLAPVAPTSNPNGASSSFLEKNATSTERSVLSDLSNNQSRRSKINNFYERPSITVPFSVCESPQNAQIDEYDADDAGDPTMAPEYVSEIYRYLKSIEVRSHQSAYFVD</sequence>